<dbReference type="AlphaFoldDB" id="A0A8T2PLA6"/>
<dbReference type="Proteomes" id="UP000824540">
    <property type="component" value="Unassembled WGS sequence"/>
</dbReference>
<gene>
    <name evidence="1" type="ORF">JZ751_026230</name>
</gene>
<proteinExistence type="predicted"/>
<keyword evidence="2" id="KW-1185">Reference proteome</keyword>
<reference evidence="1" key="1">
    <citation type="thesis" date="2021" institute="BYU ScholarsArchive" country="Provo, UT, USA">
        <title>Applications of and Algorithms for Genome Assembly and Genomic Analyses with an Emphasis on Marine Teleosts.</title>
        <authorList>
            <person name="Pickett B.D."/>
        </authorList>
    </citation>
    <scope>NUCLEOTIDE SEQUENCE</scope>
    <source>
        <strain evidence="1">HI-2016</strain>
    </source>
</reference>
<comment type="caution">
    <text evidence="1">The sequence shown here is derived from an EMBL/GenBank/DDBJ whole genome shotgun (WGS) entry which is preliminary data.</text>
</comment>
<organism evidence="1 2">
    <name type="scientific">Albula glossodonta</name>
    <name type="common">roundjaw bonefish</name>
    <dbReference type="NCBI Taxonomy" id="121402"/>
    <lineage>
        <taxon>Eukaryota</taxon>
        <taxon>Metazoa</taxon>
        <taxon>Chordata</taxon>
        <taxon>Craniata</taxon>
        <taxon>Vertebrata</taxon>
        <taxon>Euteleostomi</taxon>
        <taxon>Actinopterygii</taxon>
        <taxon>Neopterygii</taxon>
        <taxon>Teleostei</taxon>
        <taxon>Albuliformes</taxon>
        <taxon>Albulidae</taxon>
        <taxon>Albula</taxon>
    </lineage>
</organism>
<protein>
    <submittedName>
        <fullName evidence="1">Uncharacterized protein</fullName>
    </submittedName>
</protein>
<sequence>MGVKKAWRGRGIEAETQQTAYETHRTVTCQRLSRSQSQVPGIALASPLKLKYEHFIFPTHSTVHINRISDNVNSNSSALPVPVIHALQRRRSFSHNAREGKC</sequence>
<dbReference type="EMBL" id="JAFBMS010000008">
    <property type="protein sequence ID" value="KAG9349877.1"/>
    <property type="molecule type" value="Genomic_DNA"/>
</dbReference>
<evidence type="ECO:0000313" key="2">
    <source>
        <dbReference type="Proteomes" id="UP000824540"/>
    </source>
</evidence>
<evidence type="ECO:0000313" key="1">
    <source>
        <dbReference type="EMBL" id="KAG9349877.1"/>
    </source>
</evidence>
<name>A0A8T2PLA6_9TELE</name>
<accession>A0A8T2PLA6</accession>